<protein>
    <submittedName>
        <fullName evidence="1">Uncharacterized protein</fullName>
    </submittedName>
</protein>
<proteinExistence type="predicted"/>
<dbReference type="RefSeq" id="WP_116025704.1">
    <property type="nucleotide sequence ID" value="NZ_QTTT01000001.1"/>
</dbReference>
<evidence type="ECO:0000313" key="1">
    <source>
        <dbReference type="EMBL" id="REF00564.1"/>
    </source>
</evidence>
<accession>A0A3D9T2H7</accession>
<keyword evidence="2" id="KW-1185">Reference proteome</keyword>
<reference evidence="1 2" key="1">
    <citation type="submission" date="2018-08" db="EMBL/GenBank/DDBJ databases">
        <title>Sequencing the genomes of 1000 actinobacteria strains.</title>
        <authorList>
            <person name="Klenk H.-P."/>
        </authorList>
    </citation>
    <scope>NUCLEOTIDE SEQUENCE [LARGE SCALE GENOMIC DNA]</scope>
    <source>
        <strain evidence="1 2">DSM 43927</strain>
    </source>
</reference>
<evidence type="ECO:0000313" key="2">
    <source>
        <dbReference type="Proteomes" id="UP000256661"/>
    </source>
</evidence>
<dbReference type="EMBL" id="QTTT01000001">
    <property type="protein sequence ID" value="REF00564.1"/>
    <property type="molecule type" value="Genomic_DNA"/>
</dbReference>
<name>A0A3D9T2H7_9ACTN</name>
<dbReference type="AlphaFoldDB" id="A0A3D9T2H7"/>
<dbReference type="OrthoDB" id="3463269at2"/>
<dbReference type="Proteomes" id="UP000256661">
    <property type="component" value="Unassembled WGS sequence"/>
</dbReference>
<sequence length="125" mass="13397">MRYWFGASWADWTFGTGSQGVVYLTAGVTITFWNLATGGIRYTDLLDAEGRVIDAVVTGTGTGVPLGFLPRFQGPPDLMGMWADAGAGHRFWITTTDLAAALTALTQRVADLEILLGAQPARQFA</sequence>
<gene>
    <name evidence="1" type="ORF">DFJ69_6114</name>
</gene>
<organism evidence="1 2">
    <name type="scientific">Thermomonospora umbrina</name>
    <dbReference type="NCBI Taxonomy" id="111806"/>
    <lineage>
        <taxon>Bacteria</taxon>
        <taxon>Bacillati</taxon>
        <taxon>Actinomycetota</taxon>
        <taxon>Actinomycetes</taxon>
        <taxon>Streptosporangiales</taxon>
        <taxon>Thermomonosporaceae</taxon>
        <taxon>Thermomonospora</taxon>
    </lineage>
</organism>
<comment type="caution">
    <text evidence="1">The sequence shown here is derived from an EMBL/GenBank/DDBJ whole genome shotgun (WGS) entry which is preliminary data.</text>
</comment>